<dbReference type="AlphaFoldDB" id="A0A4Z2FLU9"/>
<dbReference type="Proteomes" id="UP000314294">
    <property type="component" value="Unassembled WGS sequence"/>
</dbReference>
<reference evidence="1 2" key="1">
    <citation type="submission" date="2019-03" db="EMBL/GenBank/DDBJ databases">
        <title>First draft genome of Liparis tanakae, snailfish: a comprehensive survey of snailfish specific genes.</title>
        <authorList>
            <person name="Kim W."/>
            <person name="Song I."/>
            <person name="Jeong J.-H."/>
            <person name="Kim D."/>
            <person name="Kim S."/>
            <person name="Ryu S."/>
            <person name="Song J.Y."/>
            <person name="Lee S.K."/>
        </authorList>
    </citation>
    <scope>NUCLEOTIDE SEQUENCE [LARGE SCALE GENOMIC DNA]</scope>
    <source>
        <tissue evidence="1">Muscle</tissue>
    </source>
</reference>
<sequence length="73" mass="8095">MASSHCENKGAMNATSDRKLPRRRPVLLVGMLVSKTVPSSREPVYQQLTLSPFFGKLLLSPFFITDLKYLGGP</sequence>
<keyword evidence="2" id="KW-1185">Reference proteome</keyword>
<evidence type="ECO:0000313" key="1">
    <source>
        <dbReference type="EMBL" id="TNN41733.1"/>
    </source>
</evidence>
<organism evidence="1 2">
    <name type="scientific">Liparis tanakae</name>
    <name type="common">Tanaka's snailfish</name>
    <dbReference type="NCBI Taxonomy" id="230148"/>
    <lineage>
        <taxon>Eukaryota</taxon>
        <taxon>Metazoa</taxon>
        <taxon>Chordata</taxon>
        <taxon>Craniata</taxon>
        <taxon>Vertebrata</taxon>
        <taxon>Euteleostomi</taxon>
        <taxon>Actinopterygii</taxon>
        <taxon>Neopterygii</taxon>
        <taxon>Teleostei</taxon>
        <taxon>Neoteleostei</taxon>
        <taxon>Acanthomorphata</taxon>
        <taxon>Eupercaria</taxon>
        <taxon>Perciformes</taxon>
        <taxon>Cottioidei</taxon>
        <taxon>Cottales</taxon>
        <taxon>Liparidae</taxon>
        <taxon>Liparis</taxon>
    </lineage>
</organism>
<proteinExistence type="predicted"/>
<evidence type="ECO:0000313" key="2">
    <source>
        <dbReference type="Proteomes" id="UP000314294"/>
    </source>
</evidence>
<protein>
    <submittedName>
        <fullName evidence="1">Uncharacterized protein</fullName>
    </submittedName>
</protein>
<accession>A0A4Z2FLU9</accession>
<gene>
    <name evidence="1" type="ORF">EYF80_048096</name>
</gene>
<comment type="caution">
    <text evidence="1">The sequence shown here is derived from an EMBL/GenBank/DDBJ whole genome shotgun (WGS) entry which is preliminary data.</text>
</comment>
<dbReference type="EMBL" id="SRLO01001084">
    <property type="protein sequence ID" value="TNN41733.1"/>
    <property type="molecule type" value="Genomic_DNA"/>
</dbReference>
<name>A0A4Z2FLU9_9TELE</name>